<dbReference type="GO" id="GO:0000136">
    <property type="term" value="C:mannan polymerase complex"/>
    <property type="evidence" value="ECO:0007669"/>
    <property type="project" value="TreeGrafter"/>
</dbReference>
<dbReference type="GO" id="GO:0006487">
    <property type="term" value="P:protein N-linked glycosylation"/>
    <property type="evidence" value="ECO:0007669"/>
    <property type="project" value="TreeGrafter"/>
</dbReference>
<protein>
    <recommendedName>
        <fullName evidence="6">Glycosyltransferase family 32 protein</fullName>
    </recommendedName>
</protein>
<keyword evidence="3" id="KW-1133">Transmembrane helix</keyword>
<keyword evidence="3" id="KW-0812">Transmembrane</keyword>
<dbReference type="Proteomes" id="UP000001067">
    <property type="component" value="Unassembled WGS sequence"/>
</dbReference>
<feature type="region of interest" description="Disordered" evidence="2">
    <location>
        <begin position="326"/>
        <end position="347"/>
    </location>
</feature>
<gene>
    <name evidence="4" type="ORF">PTT_19203</name>
</gene>
<dbReference type="EMBL" id="GL537726">
    <property type="protein sequence ID" value="EFQ85752.1"/>
    <property type="molecule type" value="Genomic_DNA"/>
</dbReference>
<evidence type="ECO:0000256" key="1">
    <source>
        <dbReference type="ARBA" id="ARBA00009003"/>
    </source>
</evidence>
<dbReference type="Gene3D" id="3.90.550.20">
    <property type="match status" value="1"/>
</dbReference>
<dbReference type="Pfam" id="PF04488">
    <property type="entry name" value="Gly_transf_sug"/>
    <property type="match status" value="1"/>
</dbReference>
<keyword evidence="5" id="KW-1185">Reference proteome</keyword>
<dbReference type="InterPro" id="IPR007577">
    <property type="entry name" value="GlycoTrfase_DXD_sugar-bd_CS"/>
</dbReference>
<organism evidence="5">
    <name type="scientific">Pyrenophora teres f. teres (strain 0-1)</name>
    <name type="common">Barley net blotch fungus</name>
    <name type="synonym">Drechslera teres f. teres</name>
    <dbReference type="NCBI Taxonomy" id="861557"/>
    <lineage>
        <taxon>Eukaryota</taxon>
        <taxon>Fungi</taxon>
        <taxon>Dikarya</taxon>
        <taxon>Ascomycota</taxon>
        <taxon>Pezizomycotina</taxon>
        <taxon>Dothideomycetes</taxon>
        <taxon>Pleosporomycetidae</taxon>
        <taxon>Pleosporales</taxon>
        <taxon>Pleosporineae</taxon>
        <taxon>Pleosporaceae</taxon>
        <taxon>Pyrenophora</taxon>
    </lineage>
</organism>
<sequence>MPCQSYPACHVSFSWQPVTLRRSCYWIFLILSAIAVFHFWSMRDVQYIRIQPTQQSLQSLQPLQSDETSDDIPKLLWYKLGPMGLRDDTRTWTNSCITANPDYRATFMTDETADEYVKKAYVMRPDIVENYLGLPIPILKADMLRYLLLFDQGGVYADLDVSCEGVPMDQWVPERYKANASVVVGWEFDMGFDDNILLEFQSWTIMAKPHSPHILQVIDDLIDAIEDTKEKHKVTVDKIALDMIGDVVDFSGPRRLTYGILKSLKRQLNREIDGKEIRKIYQPKLVGDVLIMPGYSFAATQNTYQPGDELKMPPKLVQHHYAGTWKNKNGGETVNQEITPRHRREDA</sequence>
<dbReference type="GO" id="GO:0000009">
    <property type="term" value="F:alpha-1,6-mannosyltransferase activity"/>
    <property type="evidence" value="ECO:0007669"/>
    <property type="project" value="InterPro"/>
</dbReference>
<dbReference type="eggNOG" id="ENOG502SJG8">
    <property type="taxonomic scope" value="Eukaryota"/>
</dbReference>
<feature type="compositionally biased region" description="Polar residues" evidence="2">
    <location>
        <begin position="326"/>
        <end position="338"/>
    </location>
</feature>
<dbReference type="PANTHER" id="PTHR31834:SF8">
    <property type="entry name" value="TRANSFERASE, PUTATIVE (AFU_ORTHOLOGUE AFUA_6G14040)-RELATED"/>
    <property type="match status" value="1"/>
</dbReference>
<dbReference type="HOGENOM" id="CLU_022381_0_0_1"/>
<evidence type="ECO:0008006" key="6">
    <source>
        <dbReference type="Google" id="ProtNLM"/>
    </source>
</evidence>
<dbReference type="AlphaFoldDB" id="E3S8E8"/>
<dbReference type="InterPro" id="IPR039367">
    <property type="entry name" value="Och1-like"/>
</dbReference>
<evidence type="ECO:0000256" key="2">
    <source>
        <dbReference type="SAM" id="MobiDB-lite"/>
    </source>
</evidence>
<evidence type="ECO:0000313" key="4">
    <source>
        <dbReference type="EMBL" id="EFQ85752.1"/>
    </source>
</evidence>
<keyword evidence="3" id="KW-0472">Membrane</keyword>
<name>E3S8E8_PYRTT</name>
<dbReference type="PANTHER" id="PTHR31834">
    <property type="entry name" value="INITIATION-SPECIFIC ALPHA-1,6-MANNOSYLTRANSFERASE"/>
    <property type="match status" value="1"/>
</dbReference>
<feature type="transmembrane region" description="Helical" evidence="3">
    <location>
        <begin position="24"/>
        <end position="42"/>
    </location>
</feature>
<comment type="similarity">
    <text evidence="1">Belongs to the glycosyltransferase 32 family.</text>
</comment>
<dbReference type="OrthoDB" id="409543at2759"/>
<dbReference type="SUPFAM" id="SSF53448">
    <property type="entry name" value="Nucleotide-diphospho-sugar transferases"/>
    <property type="match status" value="1"/>
</dbReference>
<reference evidence="4 5" key="1">
    <citation type="journal article" date="2010" name="Genome Biol.">
        <title>A first genome assembly of the barley fungal pathogen Pyrenophora teres f. teres.</title>
        <authorList>
            <person name="Ellwood S.R."/>
            <person name="Liu Z."/>
            <person name="Syme R.A."/>
            <person name="Lai Z."/>
            <person name="Hane J.K."/>
            <person name="Keiper F."/>
            <person name="Moffat C.S."/>
            <person name="Oliver R.P."/>
            <person name="Friesen T.L."/>
        </authorList>
    </citation>
    <scope>NUCLEOTIDE SEQUENCE [LARGE SCALE GENOMIC DNA]</scope>
    <source>
        <strain evidence="4 5">0-1</strain>
    </source>
</reference>
<accession>E3S8E8</accession>
<dbReference type="KEGG" id="pte:PTT_19203"/>
<proteinExistence type="inferred from homology"/>
<evidence type="ECO:0000256" key="3">
    <source>
        <dbReference type="SAM" id="Phobius"/>
    </source>
</evidence>
<dbReference type="InterPro" id="IPR029044">
    <property type="entry name" value="Nucleotide-diphossugar_trans"/>
</dbReference>
<evidence type="ECO:0000313" key="5">
    <source>
        <dbReference type="Proteomes" id="UP000001067"/>
    </source>
</evidence>